<accession>A0ABM8HW94</accession>
<dbReference type="InterPro" id="IPR008503">
    <property type="entry name" value="Asp_endopeptidase"/>
</dbReference>
<dbReference type="Pfam" id="PF05618">
    <property type="entry name" value="Zn_protease"/>
    <property type="match status" value="1"/>
</dbReference>
<proteinExistence type="predicted"/>
<evidence type="ECO:0000259" key="1">
    <source>
        <dbReference type="Pfam" id="PF05618"/>
    </source>
</evidence>
<reference evidence="2 3" key="1">
    <citation type="journal article" date="2016" name="C (Basel)">
        <title>Selective Growth of and Electricity Production by Marine Exoelectrogenic Bacteria in Self-Aggregated Hydrogel of Microbially Reduced Graphene Oxide.</title>
        <authorList>
            <person name="Yoshida N."/>
            <person name="Goto Y."/>
            <person name="Miyata Y."/>
        </authorList>
    </citation>
    <scope>NUCLEOTIDE SEQUENCE [LARGE SCALE GENOMIC DNA]</scope>
    <source>
        <strain evidence="2 3">NIT-T3</strain>
    </source>
</reference>
<dbReference type="EMBL" id="AP024355">
    <property type="protein sequence ID" value="BCR06586.1"/>
    <property type="molecule type" value="Genomic_DNA"/>
</dbReference>
<reference evidence="2 3" key="2">
    <citation type="journal article" date="2021" name="Int. J. Syst. Evol. Microbiol.">
        <title>Isolation and Polyphasic Characterization of Desulfuromonas versatilis sp. Nov., an Electrogenic Bacteria Capable of Versatile Metabolism Isolated from a Graphene Oxide-Reducing Enrichment Culture.</title>
        <authorList>
            <person name="Xie L."/>
            <person name="Yoshida N."/>
            <person name="Ishii S."/>
            <person name="Meng L."/>
        </authorList>
    </citation>
    <scope>NUCLEOTIDE SEQUENCE [LARGE SCALE GENOMIC DNA]</scope>
    <source>
        <strain evidence="2 3">NIT-T3</strain>
    </source>
</reference>
<dbReference type="PANTHER" id="PTHR38037">
    <property type="entry name" value="ZN_PROTEASE DOMAIN-CONTAINING PROTEIN"/>
    <property type="match status" value="1"/>
</dbReference>
<feature type="domain" description="Retropepsin-like aspartic endopeptidase" evidence="1">
    <location>
        <begin position="24"/>
        <end position="159"/>
    </location>
</feature>
<dbReference type="Gene3D" id="2.40.70.10">
    <property type="entry name" value="Acid Proteases"/>
    <property type="match status" value="1"/>
</dbReference>
<organism evidence="2 3">
    <name type="scientific">Desulfuromonas versatilis</name>
    <dbReference type="NCBI Taxonomy" id="2802975"/>
    <lineage>
        <taxon>Bacteria</taxon>
        <taxon>Pseudomonadati</taxon>
        <taxon>Thermodesulfobacteriota</taxon>
        <taxon>Desulfuromonadia</taxon>
        <taxon>Desulfuromonadales</taxon>
        <taxon>Desulfuromonadaceae</taxon>
        <taxon>Desulfuromonas</taxon>
    </lineage>
</organism>
<evidence type="ECO:0000313" key="2">
    <source>
        <dbReference type="EMBL" id="BCR06586.1"/>
    </source>
</evidence>
<name>A0ABM8HW94_9BACT</name>
<dbReference type="PANTHER" id="PTHR38037:SF1">
    <property type="entry name" value="ATP-DEPENDENT ZINC PROTEASE DOMAIN-CONTAINING PROTEIN-RELATED"/>
    <property type="match status" value="1"/>
</dbReference>
<protein>
    <submittedName>
        <fullName evidence="2">Ribosomal protein S6 modification protein</fullName>
    </submittedName>
</protein>
<dbReference type="InterPro" id="IPR021109">
    <property type="entry name" value="Peptidase_aspartic_dom_sf"/>
</dbReference>
<sequence>MAAFSDLPDTMETESLLKDDKLLVGWREWVELPELGIPAIKAKVDTGARTSALHAFTLEPFEEGGIRKVRFGMHPLQKRRDIEIFCTAEVIDQRVVSDSGGHRELRYVIRTPVRLGGREWSIEATLTNRDTMQFRMLLGRTALSHCATVDPAASYLAGRTIARNYLKSLRTRSSK</sequence>
<dbReference type="SUPFAM" id="SSF50630">
    <property type="entry name" value="Acid proteases"/>
    <property type="match status" value="1"/>
</dbReference>
<evidence type="ECO:0000313" key="3">
    <source>
        <dbReference type="Proteomes" id="UP001319827"/>
    </source>
</evidence>
<dbReference type="Proteomes" id="UP001319827">
    <property type="component" value="Chromosome"/>
</dbReference>
<keyword evidence="3" id="KW-1185">Reference proteome</keyword>
<gene>
    <name evidence="2" type="ORF">DESUT3_36550</name>
</gene>